<dbReference type="Proteomes" id="UP000249390">
    <property type="component" value="Unassembled WGS sequence"/>
</dbReference>
<dbReference type="EMBL" id="NQVE01000170">
    <property type="protein sequence ID" value="RAL42469.1"/>
    <property type="molecule type" value="Genomic_DNA"/>
</dbReference>
<feature type="compositionally biased region" description="Basic residues" evidence="1">
    <location>
        <begin position="373"/>
        <end position="382"/>
    </location>
</feature>
<feature type="compositionally biased region" description="Basic and acidic residues" evidence="1">
    <location>
        <begin position="48"/>
        <end position="73"/>
    </location>
</feature>
<sequence>MKFGSTRLPPMRKLPTYVEKKKTIPGSATPSPIGYPSHSFFRPPIPSAERERSCEREKGPPGEKRAPSERREGQPPGESEIRPPATRANRIRLIRFMEHARAIMFKLMGGSLFPNTTGNKVNLYLLEVIMGDSVLVRGRAIGAAVLSFLYRSMCRASMAHVSQIGGCLILLQLWAWEHLLMTRPRGVVPLEQLVNVPYGVSLFGCRIRMSIPYQRVPLNVVYDRHLHNIKSTTMELGDNERHYLGVWEGRYAANVVMEFGMSDATPEYRQWYYLHGRRQIGNPAHQPGTGYVPISPELQTSIAISALIQVGTRMVLYPLTTSHEVVRVHDLLGECIRALGHASILDHPQQQPVYNPGHIRRRADRRSDAPHVGVRRGGRGQRRLQVEEEEVHTPVESHRMSQDEDVTDDDYVESDTHTPAFTFEPSTSYTPRFEVPDPTQRTYRTSPVRFDGDYVFTQESQLTDEFGQYLSSTTPSVIPHTFGNVEVEEREQDLRPRRTRRGTRCGTGSHYV</sequence>
<evidence type="ECO:0000259" key="2">
    <source>
        <dbReference type="Pfam" id="PF10536"/>
    </source>
</evidence>
<dbReference type="AlphaFoldDB" id="A0A328DE35"/>
<name>A0A328DE35_9ASTE</name>
<dbReference type="InterPro" id="IPR019557">
    <property type="entry name" value="AminoTfrase-like_pln_mobile"/>
</dbReference>
<evidence type="ECO:0000313" key="4">
    <source>
        <dbReference type="Proteomes" id="UP000249390"/>
    </source>
</evidence>
<gene>
    <name evidence="3" type="ORF">DM860_016756</name>
</gene>
<dbReference type="GO" id="GO:0010073">
    <property type="term" value="P:meristem maintenance"/>
    <property type="evidence" value="ECO:0007669"/>
    <property type="project" value="InterPro"/>
</dbReference>
<dbReference type="Pfam" id="PF10536">
    <property type="entry name" value="PMD"/>
    <property type="match status" value="1"/>
</dbReference>
<dbReference type="PANTHER" id="PTHR46033">
    <property type="entry name" value="PROTEIN MAIN-LIKE 2"/>
    <property type="match status" value="1"/>
</dbReference>
<feature type="region of interest" description="Disordered" evidence="1">
    <location>
        <begin position="1"/>
        <end position="84"/>
    </location>
</feature>
<feature type="region of interest" description="Disordered" evidence="1">
    <location>
        <begin position="347"/>
        <end position="445"/>
    </location>
</feature>
<comment type="caution">
    <text evidence="3">The sequence shown here is derived from an EMBL/GenBank/DDBJ whole genome shotgun (WGS) entry which is preliminary data.</text>
</comment>
<evidence type="ECO:0000256" key="1">
    <source>
        <dbReference type="SAM" id="MobiDB-lite"/>
    </source>
</evidence>
<keyword evidence="4" id="KW-1185">Reference proteome</keyword>
<evidence type="ECO:0000313" key="3">
    <source>
        <dbReference type="EMBL" id="RAL42469.1"/>
    </source>
</evidence>
<feature type="compositionally biased region" description="Basic and acidic residues" evidence="1">
    <location>
        <begin position="391"/>
        <end position="402"/>
    </location>
</feature>
<proteinExistence type="predicted"/>
<dbReference type="InterPro" id="IPR044824">
    <property type="entry name" value="MAIN-like"/>
</dbReference>
<feature type="region of interest" description="Disordered" evidence="1">
    <location>
        <begin position="488"/>
        <end position="512"/>
    </location>
</feature>
<feature type="compositionally biased region" description="Acidic residues" evidence="1">
    <location>
        <begin position="403"/>
        <end position="413"/>
    </location>
</feature>
<dbReference type="PANTHER" id="PTHR46033:SF8">
    <property type="entry name" value="PROTEIN MAINTENANCE OF MERISTEMS-LIKE"/>
    <property type="match status" value="1"/>
</dbReference>
<protein>
    <recommendedName>
        <fullName evidence="2">Aminotransferase-like plant mobile domain-containing protein</fullName>
    </recommendedName>
</protein>
<organism evidence="3 4">
    <name type="scientific">Cuscuta australis</name>
    <dbReference type="NCBI Taxonomy" id="267555"/>
    <lineage>
        <taxon>Eukaryota</taxon>
        <taxon>Viridiplantae</taxon>
        <taxon>Streptophyta</taxon>
        <taxon>Embryophyta</taxon>
        <taxon>Tracheophyta</taxon>
        <taxon>Spermatophyta</taxon>
        <taxon>Magnoliopsida</taxon>
        <taxon>eudicotyledons</taxon>
        <taxon>Gunneridae</taxon>
        <taxon>Pentapetalae</taxon>
        <taxon>asterids</taxon>
        <taxon>lamiids</taxon>
        <taxon>Solanales</taxon>
        <taxon>Convolvulaceae</taxon>
        <taxon>Cuscuteae</taxon>
        <taxon>Cuscuta</taxon>
        <taxon>Cuscuta subgen. Grammica</taxon>
        <taxon>Cuscuta sect. Cleistogrammica</taxon>
    </lineage>
</organism>
<accession>A0A328DE35</accession>
<reference evidence="3 4" key="1">
    <citation type="submission" date="2018-06" db="EMBL/GenBank/DDBJ databases">
        <title>The Genome of Cuscuta australis (Dodder) Provides Insight into the Evolution of Plant Parasitism.</title>
        <authorList>
            <person name="Liu H."/>
        </authorList>
    </citation>
    <scope>NUCLEOTIDE SEQUENCE [LARGE SCALE GENOMIC DNA]</scope>
    <source>
        <strain evidence="4">cv. Yunnan</strain>
        <tissue evidence="3">Vines</tissue>
    </source>
</reference>
<feature type="domain" description="Aminotransferase-like plant mobile" evidence="2">
    <location>
        <begin position="98"/>
        <end position="185"/>
    </location>
</feature>